<comment type="subcellular location">
    <subcellularLocation>
        <location evidence="1 7">Cell membrane</location>
        <topology evidence="1 7">Multi-pass membrane protein</topology>
    </subcellularLocation>
</comment>
<accession>A0ABQ3V4Z4</accession>
<feature type="transmembrane region" description="Helical" evidence="7">
    <location>
        <begin position="24"/>
        <end position="44"/>
    </location>
</feature>
<dbReference type="CDD" id="cd06261">
    <property type="entry name" value="TM_PBP2"/>
    <property type="match status" value="1"/>
</dbReference>
<dbReference type="InterPro" id="IPR000515">
    <property type="entry name" value="MetI-like"/>
</dbReference>
<dbReference type="InterPro" id="IPR035906">
    <property type="entry name" value="MetI-like_sf"/>
</dbReference>
<dbReference type="SUPFAM" id="SSF161098">
    <property type="entry name" value="MetI-like"/>
    <property type="match status" value="1"/>
</dbReference>
<organism evidence="9 10">
    <name type="scientific">Ktedonobacter robiniae</name>
    <dbReference type="NCBI Taxonomy" id="2778365"/>
    <lineage>
        <taxon>Bacteria</taxon>
        <taxon>Bacillati</taxon>
        <taxon>Chloroflexota</taxon>
        <taxon>Ktedonobacteria</taxon>
        <taxon>Ktedonobacterales</taxon>
        <taxon>Ktedonobacteraceae</taxon>
        <taxon>Ktedonobacter</taxon>
    </lineage>
</organism>
<evidence type="ECO:0000256" key="4">
    <source>
        <dbReference type="ARBA" id="ARBA00022692"/>
    </source>
</evidence>
<evidence type="ECO:0000256" key="6">
    <source>
        <dbReference type="ARBA" id="ARBA00023136"/>
    </source>
</evidence>
<feature type="transmembrane region" description="Helical" evidence="7">
    <location>
        <begin position="195"/>
        <end position="217"/>
    </location>
</feature>
<comment type="caution">
    <text evidence="9">The sequence shown here is derived from an EMBL/GenBank/DDBJ whole genome shotgun (WGS) entry which is preliminary data.</text>
</comment>
<reference evidence="9 10" key="1">
    <citation type="journal article" date="2021" name="Int. J. Syst. Evol. Microbiol.">
        <title>Reticulibacter mediterranei gen. nov., sp. nov., within the new family Reticulibacteraceae fam. nov., and Ktedonospora formicarum gen. nov., sp. nov., Ktedonobacter robiniae sp. nov., Dictyobacter formicarum sp. nov. and Dictyobacter arantiisoli sp. nov., belonging to the class Ktedonobacteria.</title>
        <authorList>
            <person name="Yabe S."/>
            <person name="Zheng Y."/>
            <person name="Wang C.M."/>
            <person name="Sakai Y."/>
            <person name="Abe K."/>
            <person name="Yokota A."/>
            <person name="Donadio S."/>
            <person name="Cavaletti L."/>
            <person name="Monciardini P."/>
        </authorList>
    </citation>
    <scope>NUCLEOTIDE SEQUENCE [LARGE SCALE GENOMIC DNA]</scope>
    <source>
        <strain evidence="9 10">SOSP1-30</strain>
    </source>
</reference>
<name>A0ABQ3V4Z4_9CHLR</name>
<feature type="transmembrane region" description="Helical" evidence="7">
    <location>
        <begin position="153"/>
        <end position="174"/>
    </location>
</feature>
<dbReference type="Pfam" id="PF00528">
    <property type="entry name" value="BPD_transp_1"/>
    <property type="match status" value="1"/>
</dbReference>
<evidence type="ECO:0000256" key="7">
    <source>
        <dbReference type="RuleBase" id="RU363032"/>
    </source>
</evidence>
<evidence type="ECO:0000259" key="8">
    <source>
        <dbReference type="PROSITE" id="PS50928"/>
    </source>
</evidence>
<keyword evidence="4 7" id="KW-0812">Transmembrane</keyword>
<keyword evidence="3" id="KW-1003">Cell membrane</keyword>
<keyword evidence="10" id="KW-1185">Reference proteome</keyword>
<feature type="domain" description="ABC transmembrane type-1" evidence="8">
    <location>
        <begin position="85"/>
        <end position="274"/>
    </location>
</feature>
<dbReference type="PROSITE" id="PS50928">
    <property type="entry name" value="ABC_TM1"/>
    <property type="match status" value="1"/>
</dbReference>
<sequence>MASKSVSSRPQAARIRLWHPSKGLAWLVLAITTCISLWPMYWLFVTALTPTTFVLKTPPDVVPLHADFSNFQRLLNQASDYWIWARNSIAVALCVTLFHIFFDTLAGYAFAKKRFPGRNVLFWVVIATMMVPTYVTLVPMYLVTRNLHLLNTLWAVILPGFASVFGIFLMRQYIQTLPSELMDAARIDGCGEPGVFWHVILPLSRPAIGALAIFTFVRHWNDFLWPLIVLNDSSAYTLPVGVAGLQGEFSTDYGIIFAGAALAALPMIIFFLIFQRYFLEGVRMGALKG</sequence>
<evidence type="ECO:0000256" key="5">
    <source>
        <dbReference type="ARBA" id="ARBA00022989"/>
    </source>
</evidence>
<evidence type="ECO:0000256" key="2">
    <source>
        <dbReference type="ARBA" id="ARBA00022448"/>
    </source>
</evidence>
<protein>
    <submittedName>
        <fullName evidence="9">Sugar ABC transporter permease</fullName>
    </submittedName>
</protein>
<keyword evidence="5 7" id="KW-1133">Transmembrane helix</keyword>
<dbReference type="Proteomes" id="UP000654345">
    <property type="component" value="Unassembled WGS sequence"/>
</dbReference>
<dbReference type="PANTHER" id="PTHR43744">
    <property type="entry name" value="ABC TRANSPORTER PERMEASE PROTEIN MG189-RELATED-RELATED"/>
    <property type="match status" value="1"/>
</dbReference>
<keyword evidence="6 7" id="KW-0472">Membrane</keyword>
<comment type="similarity">
    <text evidence="7">Belongs to the binding-protein-dependent transport system permease family.</text>
</comment>
<dbReference type="PANTHER" id="PTHR43744:SF12">
    <property type="entry name" value="ABC TRANSPORTER PERMEASE PROTEIN MG189-RELATED"/>
    <property type="match status" value="1"/>
</dbReference>
<dbReference type="RefSeq" id="WP_201376405.1">
    <property type="nucleotide sequence ID" value="NZ_BNJG01000004.1"/>
</dbReference>
<feature type="transmembrane region" description="Helical" evidence="7">
    <location>
        <begin position="120"/>
        <end position="141"/>
    </location>
</feature>
<dbReference type="Gene3D" id="1.10.3720.10">
    <property type="entry name" value="MetI-like"/>
    <property type="match status" value="1"/>
</dbReference>
<evidence type="ECO:0000313" key="10">
    <source>
        <dbReference type="Proteomes" id="UP000654345"/>
    </source>
</evidence>
<keyword evidence="2 7" id="KW-0813">Transport</keyword>
<proteinExistence type="inferred from homology"/>
<feature type="transmembrane region" description="Helical" evidence="7">
    <location>
        <begin position="253"/>
        <end position="274"/>
    </location>
</feature>
<gene>
    <name evidence="9" type="ORF">KSB_87210</name>
</gene>
<evidence type="ECO:0000313" key="9">
    <source>
        <dbReference type="EMBL" id="GHO60246.1"/>
    </source>
</evidence>
<dbReference type="EMBL" id="BNJG01000004">
    <property type="protein sequence ID" value="GHO60246.1"/>
    <property type="molecule type" value="Genomic_DNA"/>
</dbReference>
<feature type="transmembrane region" description="Helical" evidence="7">
    <location>
        <begin position="89"/>
        <end position="111"/>
    </location>
</feature>
<evidence type="ECO:0000256" key="3">
    <source>
        <dbReference type="ARBA" id="ARBA00022475"/>
    </source>
</evidence>
<evidence type="ECO:0000256" key="1">
    <source>
        <dbReference type="ARBA" id="ARBA00004651"/>
    </source>
</evidence>